<evidence type="ECO:0000313" key="2">
    <source>
        <dbReference type="Proteomes" id="UP001195769"/>
    </source>
</evidence>
<evidence type="ECO:0000313" key="1">
    <source>
        <dbReference type="EMBL" id="KAG1893320.1"/>
    </source>
</evidence>
<dbReference type="AlphaFoldDB" id="A0AAD4DSV9"/>
<comment type="caution">
    <text evidence="1">The sequence shown here is derived from an EMBL/GenBank/DDBJ whole genome shotgun (WGS) entry which is preliminary data.</text>
</comment>
<dbReference type="EMBL" id="JABBWK010000102">
    <property type="protein sequence ID" value="KAG1893320.1"/>
    <property type="molecule type" value="Genomic_DNA"/>
</dbReference>
<organism evidence="1 2">
    <name type="scientific">Suillus fuscotomentosus</name>
    <dbReference type="NCBI Taxonomy" id="1912939"/>
    <lineage>
        <taxon>Eukaryota</taxon>
        <taxon>Fungi</taxon>
        <taxon>Dikarya</taxon>
        <taxon>Basidiomycota</taxon>
        <taxon>Agaricomycotina</taxon>
        <taxon>Agaricomycetes</taxon>
        <taxon>Agaricomycetidae</taxon>
        <taxon>Boletales</taxon>
        <taxon>Suillineae</taxon>
        <taxon>Suillaceae</taxon>
        <taxon>Suillus</taxon>
    </lineage>
</organism>
<sequence length="166" mass="18464">MTITASTLPKLSASASGKVDKLDPHRWKDDAKTGMCDLYEVLDAVSSTSIPDPTDSEANLVMDLVRAKREVLVAQKVLAECILRENEIQASLLKFQVDTTEKKLDDTDMGLGYMRAVFKKYGWSHISPLPPGHGNYLHTVDSLNFKCHMLSFALSKFSHLVPLELN</sequence>
<gene>
    <name evidence="1" type="ORF">F5891DRAFT_985982</name>
</gene>
<dbReference type="GeneID" id="64671978"/>
<dbReference type="Proteomes" id="UP001195769">
    <property type="component" value="Unassembled WGS sequence"/>
</dbReference>
<accession>A0AAD4DSV9</accession>
<name>A0AAD4DSV9_9AGAM</name>
<reference evidence="1" key="1">
    <citation type="journal article" date="2020" name="New Phytol.">
        <title>Comparative genomics reveals dynamic genome evolution in host specialist ectomycorrhizal fungi.</title>
        <authorList>
            <person name="Lofgren L.A."/>
            <person name="Nguyen N.H."/>
            <person name="Vilgalys R."/>
            <person name="Ruytinx J."/>
            <person name="Liao H.L."/>
            <person name="Branco S."/>
            <person name="Kuo A."/>
            <person name="LaButti K."/>
            <person name="Lipzen A."/>
            <person name="Andreopoulos W."/>
            <person name="Pangilinan J."/>
            <person name="Riley R."/>
            <person name="Hundley H."/>
            <person name="Na H."/>
            <person name="Barry K."/>
            <person name="Grigoriev I.V."/>
            <person name="Stajich J.E."/>
            <person name="Kennedy P.G."/>
        </authorList>
    </citation>
    <scope>NUCLEOTIDE SEQUENCE</scope>
    <source>
        <strain evidence="1">FC203</strain>
    </source>
</reference>
<proteinExistence type="predicted"/>
<protein>
    <submittedName>
        <fullName evidence="1">Uncharacterized protein</fullName>
    </submittedName>
</protein>
<dbReference type="RefSeq" id="XP_041218896.1">
    <property type="nucleotide sequence ID" value="XM_041377680.1"/>
</dbReference>
<keyword evidence="2" id="KW-1185">Reference proteome</keyword>